<dbReference type="Proteomes" id="UP000186894">
    <property type="component" value="Unassembled WGS sequence"/>
</dbReference>
<dbReference type="AlphaFoldDB" id="A0A1Q8ZN79"/>
<protein>
    <submittedName>
        <fullName evidence="2">GNAT family N-acetyltransferase</fullName>
    </submittedName>
</protein>
<dbReference type="Pfam" id="PF00583">
    <property type="entry name" value="Acetyltransf_1"/>
    <property type="match status" value="1"/>
</dbReference>
<keyword evidence="2" id="KW-0808">Transferase</keyword>
<organism evidence="2 3">
    <name type="scientific">Rhizobium oryziradicis</name>
    <dbReference type="NCBI Taxonomy" id="1867956"/>
    <lineage>
        <taxon>Bacteria</taxon>
        <taxon>Pseudomonadati</taxon>
        <taxon>Pseudomonadota</taxon>
        <taxon>Alphaproteobacteria</taxon>
        <taxon>Hyphomicrobiales</taxon>
        <taxon>Rhizobiaceae</taxon>
        <taxon>Rhizobium/Agrobacterium group</taxon>
        <taxon>Rhizobium</taxon>
    </lineage>
</organism>
<feature type="domain" description="N-acetyltransferase" evidence="1">
    <location>
        <begin position="4"/>
        <end position="142"/>
    </location>
</feature>
<dbReference type="STRING" id="1867956.BJF95_20385"/>
<reference evidence="2 3" key="1">
    <citation type="submission" date="2016-09" db="EMBL/GenBank/DDBJ databases">
        <title>Rhizobium oryziradicis sp. nov., isolated from the root of rice.</title>
        <authorList>
            <person name="Zhao J."/>
            <person name="Zhang X."/>
        </authorList>
    </citation>
    <scope>NUCLEOTIDE SEQUENCE [LARGE SCALE GENOMIC DNA]</scope>
    <source>
        <strain evidence="2 3">N19</strain>
    </source>
</reference>
<name>A0A1Q8ZN79_9HYPH</name>
<comment type="caution">
    <text evidence="2">The sequence shown here is derived from an EMBL/GenBank/DDBJ whole genome shotgun (WGS) entry which is preliminary data.</text>
</comment>
<dbReference type="InterPro" id="IPR016181">
    <property type="entry name" value="Acyl_CoA_acyltransferase"/>
</dbReference>
<gene>
    <name evidence="2" type="ORF">BJF95_20385</name>
</gene>
<sequence>MALPRIDIVEDNATPQQKASILDALQEYNNKAARPSFSADFSILLRDATSDDVVGGLSGQSFYGWTFVKFLVVPEIYRGLGLGRQLMLEAETLARRHGSEGIWLDTFDFQARPFYEKLGFSVFGELEAGEQAHARYFLKKRF</sequence>
<dbReference type="CDD" id="cd04301">
    <property type="entry name" value="NAT_SF"/>
    <property type="match status" value="1"/>
</dbReference>
<evidence type="ECO:0000313" key="2">
    <source>
        <dbReference type="EMBL" id="OLP43264.1"/>
    </source>
</evidence>
<dbReference type="InterPro" id="IPR000182">
    <property type="entry name" value="GNAT_dom"/>
</dbReference>
<dbReference type="EMBL" id="MKIM01000028">
    <property type="protein sequence ID" value="OLP43264.1"/>
    <property type="molecule type" value="Genomic_DNA"/>
</dbReference>
<dbReference type="GO" id="GO:0016747">
    <property type="term" value="F:acyltransferase activity, transferring groups other than amino-acyl groups"/>
    <property type="evidence" value="ECO:0007669"/>
    <property type="project" value="InterPro"/>
</dbReference>
<dbReference type="SUPFAM" id="SSF55729">
    <property type="entry name" value="Acyl-CoA N-acyltransferases (Nat)"/>
    <property type="match status" value="1"/>
</dbReference>
<accession>A0A1Q8ZN79</accession>
<proteinExistence type="predicted"/>
<dbReference type="RefSeq" id="WP_075640593.1">
    <property type="nucleotide sequence ID" value="NZ_MKIM01000028.1"/>
</dbReference>
<dbReference type="Gene3D" id="3.40.630.30">
    <property type="match status" value="1"/>
</dbReference>
<evidence type="ECO:0000259" key="1">
    <source>
        <dbReference type="PROSITE" id="PS51186"/>
    </source>
</evidence>
<dbReference type="OrthoDB" id="9787920at2"/>
<evidence type="ECO:0000313" key="3">
    <source>
        <dbReference type="Proteomes" id="UP000186894"/>
    </source>
</evidence>
<keyword evidence="3" id="KW-1185">Reference proteome</keyword>
<dbReference type="PROSITE" id="PS51186">
    <property type="entry name" value="GNAT"/>
    <property type="match status" value="1"/>
</dbReference>